<evidence type="ECO:0000313" key="2">
    <source>
        <dbReference type="Proteomes" id="UP001454489"/>
    </source>
</evidence>
<sequence length="62" mass="7471">MKREYDSWIEQLCEAMESKETMTDDEIADLLARTLDDRRQLLKIMSMNHYGNVRKVPQRYGF</sequence>
<comment type="caution">
    <text evidence="1">The sequence shown here is derived from an EMBL/GenBank/DDBJ whole genome shotgun (WGS) entry which is preliminary data.</text>
</comment>
<evidence type="ECO:0000313" key="1">
    <source>
        <dbReference type="EMBL" id="MEQ2557439.1"/>
    </source>
</evidence>
<organism evidence="1 2">
    <name type="scientific">Maccoyibacter intestinihominis</name>
    <dbReference type="NCBI Taxonomy" id="3133499"/>
    <lineage>
        <taxon>Bacteria</taxon>
        <taxon>Bacillati</taxon>
        <taxon>Bacillota</taxon>
        <taxon>Clostridia</taxon>
        <taxon>Lachnospirales</taxon>
        <taxon>Lachnospiraceae</taxon>
        <taxon>Maccoyibacter</taxon>
    </lineage>
</organism>
<dbReference type="RefSeq" id="WP_353530617.1">
    <property type="nucleotide sequence ID" value="NZ_JBBMEX010000005.1"/>
</dbReference>
<dbReference type="EMBL" id="JBBMEX010000005">
    <property type="protein sequence ID" value="MEQ2557439.1"/>
    <property type="molecule type" value="Genomic_DNA"/>
</dbReference>
<dbReference type="Proteomes" id="UP001454489">
    <property type="component" value="Unassembled WGS sequence"/>
</dbReference>
<dbReference type="Gene3D" id="1.10.357.10">
    <property type="entry name" value="Tetracycline Repressor, domain 2"/>
    <property type="match status" value="1"/>
</dbReference>
<proteinExistence type="predicted"/>
<gene>
    <name evidence="1" type="ORF">WMO43_06120</name>
</gene>
<name>A0ABV1HCL3_9FIRM</name>
<keyword evidence="2" id="KW-1185">Reference proteome</keyword>
<protein>
    <submittedName>
        <fullName evidence="1">Uncharacterized protein</fullName>
    </submittedName>
</protein>
<reference evidence="1 2" key="1">
    <citation type="submission" date="2024-03" db="EMBL/GenBank/DDBJ databases">
        <title>Human intestinal bacterial collection.</title>
        <authorList>
            <person name="Pauvert C."/>
            <person name="Hitch T.C.A."/>
            <person name="Clavel T."/>
        </authorList>
    </citation>
    <scope>NUCLEOTIDE SEQUENCE [LARGE SCALE GENOMIC DNA]</scope>
    <source>
        <strain evidence="1 2">CLA-AA-H185</strain>
    </source>
</reference>
<accession>A0ABV1HCL3</accession>